<feature type="chain" id="PRO_5042079873" evidence="2">
    <location>
        <begin position="17"/>
        <end position="199"/>
    </location>
</feature>
<evidence type="ECO:0000256" key="1">
    <source>
        <dbReference type="SAM" id="MobiDB-lite"/>
    </source>
</evidence>
<dbReference type="PROSITE" id="PS51257">
    <property type="entry name" value="PROKAR_LIPOPROTEIN"/>
    <property type="match status" value="1"/>
</dbReference>
<keyword evidence="4" id="KW-1185">Reference proteome</keyword>
<feature type="region of interest" description="Disordered" evidence="1">
    <location>
        <begin position="39"/>
        <end position="140"/>
    </location>
</feature>
<organism evidence="3 4">
    <name type="scientific">Babesia gibsoni</name>
    <dbReference type="NCBI Taxonomy" id="33632"/>
    <lineage>
        <taxon>Eukaryota</taxon>
        <taxon>Sar</taxon>
        <taxon>Alveolata</taxon>
        <taxon>Apicomplexa</taxon>
        <taxon>Aconoidasida</taxon>
        <taxon>Piroplasmida</taxon>
        <taxon>Babesiidae</taxon>
        <taxon>Babesia</taxon>
    </lineage>
</organism>
<accession>A0AAD8PGU0</accession>
<dbReference type="Proteomes" id="UP001230268">
    <property type="component" value="Unassembled WGS sequence"/>
</dbReference>
<feature type="signal peptide" evidence="2">
    <location>
        <begin position="1"/>
        <end position="16"/>
    </location>
</feature>
<feature type="compositionally biased region" description="Basic residues" evidence="1">
    <location>
        <begin position="96"/>
        <end position="124"/>
    </location>
</feature>
<sequence>MRLITVLICCLSLAACNLTADQLITYPEETSLLEWKFRKSKKGKGGVSRKSHKEKKHKKEKKRGLFGRKKKKDRNVGTRKKSFFKRKKDKGDTKEKKKSFFKRRKDKKEKKEKKKSFFRRRKDKKHEDNEHKHKHHHKEITDELHEVIENDQKEAPSWRNPLSNIQDMATDIKNHLMEKVSRDVDSVLQEVGAHQVSQW</sequence>
<evidence type="ECO:0000256" key="2">
    <source>
        <dbReference type="SAM" id="SignalP"/>
    </source>
</evidence>
<dbReference type="AlphaFoldDB" id="A0AAD8PGU0"/>
<evidence type="ECO:0000313" key="4">
    <source>
        <dbReference type="Proteomes" id="UP001230268"/>
    </source>
</evidence>
<feature type="compositionally biased region" description="Basic residues" evidence="1">
    <location>
        <begin position="39"/>
        <end position="88"/>
    </location>
</feature>
<gene>
    <name evidence="3" type="ORF">BgAZ_109130</name>
</gene>
<dbReference type="EMBL" id="JAVEPI010000001">
    <property type="protein sequence ID" value="KAK1445007.1"/>
    <property type="molecule type" value="Genomic_DNA"/>
</dbReference>
<evidence type="ECO:0000313" key="3">
    <source>
        <dbReference type="EMBL" id="KAK1445007.1"/>
    </source>
</evidence>
<comment type="caution">
    <text evidence="3">The sequence shown here is derived from an EMBL/GenBank/DDBJ whole genome shotgun (WGS) entry which is preliminary data.</text>
</comment>
<reference evidence="3" key="1">
    <citation type="submission" date="2023-08" db="EMBL/GenBank/DDBJ databases">
        <title>Draft sequence of the Babesia gibsoni genome.</title>
        <authorList>
            <person name="Yamagishi J.Y."/>
            <person name="Xuan X.X."/>
        </authorList>
    </citation>
    <scope>NUCLEOTIDE SEQUENCE</scope>
    <source>
        <strain evidence="3">Azabu</strain>
    </source>
</reference>
<proteinExistence type="predicted"/>
<protein>
    <submittedName>
        <fullName evidence="3">Uncharacterized protein</fullName>
    </submittedName>
</protein>
<keyword evidence="2" id="KW-0732">Signal</keyword>
<name>A0AAD8PGU0_BABGI</name>